<evidence type="ECO:0000256" key="1">
    <source>
        <dbReference type="SAM" id="MobiDB-lite"/>
    </source>
</evidence>
<accession>A0A226E8N1</accession>
<feature type="compositionally biased region" description="Gly residues" evidence="1">
    <location>
        <begin position="1"/>
        <end position="12"/>
    </location>
</feature>
<proteinExistence type="predicted"/>
<organism evidence="2 3">
    <name type="scientific">Folsomia candida</name>
    <name type="common">Springtail</name>
    <dbReference type="NCBI Taxonomy" id="158441"/>
    <lineage>
        <taxon>Eukaryota</taxon>
        <taxon>Metazoa</taxon>
        <taxon>Ecdysozoa</taxon>
        <taxon>Arthropoda</taxon>
        <taxon>Hexapoda</taxon>
        <taxon>Collembola</taxon>
        <taxon>Entomobryomorpha</taxon>
        <taxon>Isotomoidea</taxon>
        <taxon>Isotomidae</taxon>
        <taxon>Proisotominae</taxon>
        <taxon>Folsomia</taxon>
    </lineage>
</organism>
<dbReference type="AlphaFoldDB" id="A0A226E8N1"/>
<sequence>MLQKEGGGGGVSGERSGHGMRESVVASIRCRVVLGGRDRRKCHKLMQQKDAYGEHMLAITISIRPHEGMFTKQCESQLLFNLRRRWSTTPGISAKLPTSAESSLLNANGSSRSNHVTARRQQQEDDDEEDNKQQVSQVVVRLLVLCTAQAPGFLCEAKFQSESEHHTICQAERRREESAVGWRKIHPNTLSENLRNIEGGSIQAPG</sequence>
<keyword evidence="3" id="KW-1185">Reference proteome</keyword>
<feature type="region of interest" description="Disordered" evidence="1">
    <location>
        <begin position="1"/>
        <end position="20"/>
    </location>
</feature>
<reference evidence="2 3" key="1">
    <citation type="submission" date="2015-12" db="EMBL/GenBank/DDBJ databases">
        <title>The genome of Folsomia candida.</title>
        <authorList>
            <person name="Faddeeva A."/>
            <person name="Derks M.F."/>
            <person name="Anvar Y."/>
            <person name="Smit S."/>
            <person name="Van Straalen N."/>
            <person name="Roelofs D."/>
        </authorList>
    </citation>
    <scope>NUCLEOTIDE SEQUENCE [LARGE SCALE GENOMIC DNA]</scope>
    <source>
        <strain evidence="2 3">VU population</strain>
        <tissue evidence="2">Whole body</tissue>
    </source>
</reference>
<feature type="region of interest" description="Disordered" evidence="1">
    <location>
        <begin position="91"/>
        <end position="132"/>
    </location>
</feature>
<evidence type="ECO:0000313" key="3">
    <source>
        <dbReference type="Proteomes" id="UP000198287"/>
    </source>
</evidence>
<dbReference type="EMBL" id="LNIX01000006">
    <property type="protein sequence ID" value="OXA53221.1"/>
    <property type="molecule type" value="Genomic_DNA"/>
</dbReference>
<name>A0A226E8N1_FOLCA</name>
<feature type="compositionally biased region" description="Polar residues" evidence="1">
    <location>
        <begin position="99"/>
        <end position="120"/>
    </location>
</feature>
<gene>
    <name evidence="2" type="ORF">Fcan01_12456</name>
</gene>
<protein>
    <submittedName>
        <fullName evidence="2">Uncharacterized protein</fullName>
    </submittedName>
</protein>
<dbReference type="Proteomes" id="UP000198287">
    <property type="component" value="Unassembled WGS sequence"/>
</dbReference>
<evidence type="ECO:0000313" key="2">
    <source>
        <dbReference type="EMBL" id="OXA53221.1"/>
    </source>
</evidence>
<comment type="caution">
    <text evidence="2">The sequence shown here is derived from an EMBL/GenBank/DDBJ whole genome shotgun (WGS) entry which is preliminary data.</text>
</comment>